<evidence type="ECO:0000256" key="4">
    <source>
        <dbReference type="ARBA" id="ARBA00020739"/>
    </source>
</evidence>
<dbReference type="Pfam" id="PF02706">
    <property type="entry name" value="Wzz"/>
    <property type="match status" value="1"/>
</dbReference>
<dbReference type="EMBL" id="BAAADA010000040">
    <property type="protein sequence ID" value="GAA0477528.1"/>
    <property type="molecule type" value="Genomic_DNA"/>
</dbReference>
<keyword evidence="10" id="KW-0270">Exopolysaccharide synthesis</keyword>
<keyword evidence="15" id="KW-1185">Reference proteome</keyword>
<evidence type="ECO:0000256" key="1">
    <source>
        <dbReference type="ARBA" id="ARBA00004651"/>
    </source>
</evidence>
<dbReference type="InterPro" id="IPR003856">
    <property type="entry name" value="LPS_length_determ_N"/>
</dbReference>
<evidence type="ECO:0000256" key="5">
    <source>
        <dbReference type="ARBA" id="ARBA00022475"/>
    </source>
</evidence>
<feature type="transmembrane region" description="Helical" evidence="12">
    <location>
        <begin position="172"/>
        <end position="192"/>
    </location>
</feature>
<evidence type="ECO:0000256" key="8">
    <source>
        <dbReference type="ARBA" id="ARBA00022989"/>
    </source>
</evidence>
<comment type="caution">
    <text evidence="14">The sequence shown here is derived from an EMBL/GenBank/DDBJ whole genome shotgun (WGS) entry which is preliminary data.</text>
</comment>
<evidence type="ECO:0000313" key="15">
    <source>
        <dbReference type="Proteomes" id="UP001410648"/>
    </source>
</evidence>
<evidence type="ECO:0000256" key="11">
    <source>
        <dbReference type="ARBA" id="ARBA00045736"/>
    </source>
</evidence>
<organism evidence="14 15">
    <name type="scientific">Alkalibacterium indicireducens</name>
    <dbReference type="NCBI Taxonomy" id="398758"/>
    <lineage>
        <taxon>Bacteria</taxon>
        <taxon>Bacillati</taxon>
        <taxon>Bacillota</taxon>
        <taxon>Bacilli</taxon>
        <taxon>Lactobacillales</taxon>
        <taxon>Carnobacteriaceae</taxon>
        <taxon>Alkalibacterium</taxon>
    </lineage>
</organism>
<protein>
    <recommendedName>
        <fullName evidence="4">Capsular polysaccharide biosynthesis protein CpsC</fullName>
    </recommendedName>
</protein>
<keyword evidence="9 12" id="KW-0472">Membrane</keyword>
<feature type="transmembrane region" description="Helical" evidence="12">
    <location>
        <begin position="20"/>
        <end position="38"/>
    </location>
</feature>
<evidence type="ECO:0000256" key="2">
    <source>
        <dbReference type="ARBA" id="ARBA00005132"/>
    </source>
</evidence>
<feature type="domain" description="Polysaccharide chain length determinant N-terminal" evidence="13">
    <location>
        <begin position="3"/>
        <end position="93"/>
    </location>
</feature>
<evidence type="ECO:0000256" key="10">
    <source>
        <dbReference type="ARBA" id="ARBA00023169"/>
    </source>
</evidence>
<accession>A0ABN1AIR2</accession>
<reference evidence="14 15" key="1">
    <citation type="journal article" date="2019" name="Int. J. Syst. Evol. Microbiol.">
        <title>The Global Catalogue of Microorganisms (GCM) 10K type strain sequencing project: providing services to taxonomists for standard genome sequencing and annotation.</title>
        <authorList>
            <consortium name="The Broad Institute Genomics Platform"/>
            <consortium name="The Broad Institute Genome Sequencing Center for Infectious Disease"/>
            <person name="Wu L."/>
            <person name="Ma J."/>
        </authorList>
    </citation>
    <scope>NUCLEOTIDE SEQUENCE [LARGE SCALE GENOMIC DNA]</scope>
    <source>
        <strain evidence="14 15">JCM 14232</strain>
    </source>
</reference>
<name>A0ABN1AIR2_9LACT</name>
<evidence type="ECO:0000256" key="3">
    <source>
        <dbReference type="ARBA" id="ARBA00006683"/>
    </source>
</evidence>
<gene>
    <name evidence="14" type="ORF">GCM10008936_04750</name>
</gene>
<keyword evidence="7" id="KW-0972">Capsule biogenesis/degradation</keyword>
<comment type="subcellular location">
    <subcellularLocation>
        <location evidence="1">Cell membrane</location>
        <topology evidence="1">Multi-pass membrane protein</topology>
    </subcellularLocation>
</comment>
<evidence type="ECO:0000259" key="13">
    <source>
        <dbReference type="Pfam" id="PF02706"/>
    </source>
</evidence>
<dbReference type="PANTHER" id="PTHR32309">
    <property type="entry name" value="TYROSINE-PROTEIN KINASE"/>
    <property type="match status" value="1"/>
</dbReference>
<evidence type="ECO:0000256" key="6">
    <source>
        <dbReference type="ARBA" id="ARBA00022692"/>
    </source>
</evidence>
<comment type="function">
    <text evidence="11">Required for CpsD phosphorylation. Involved in the regulation of capsular polysaccharide biosynthesis. May be part of a complex that directs the coordinated polymerization and export to the cell surface of the capsular polysaccharide.</text>
</comment>
<sequence length="247" mass="27291">MDEEMSLLELIGIVKKRLGLIMLGILTGMLLLAGYSFYVSTPQYSSTTQLVVNRSQDTEVIQRTDIETNVQLINTYKDLLMSPAILDEVTEELNLPITSQQLLNQLNVTSENNSQVFSIQIINPNPNNAAIIANKTAEIFQEKLEDIMSLDNVTIFSQASVNPNPVSPNHTLNLLIGFVLGGVLATSLAIFIEFKDTTVKDESFITEHLGLINLGCVSEMLPEKISDKNQQVVPERLPDSVSARTKV</sequence>
<evidence type="ECO:0000313" key="14">
    <source>
        <dbReference type="EMBL" id="GAA0477528.1"/>
    </source>
</evidence>
<comment type="similarity">
    <text evidence="3">Belongs to the CpsC/CapA family.</text>
</comment>
<evidence type="ECO:0000256" key="7">
    <source>
        <dbReference type="ARBA" id="ARBA00022903"/>
    </source>
</evidence>
<dbReference type="RefSeq" id="WP_346023980.1">
    <property type="nucleotide sequence ID" value="NZ_BAAADA010000040.1"/>
</dbReference>
<comment type="pathway">
    <text evidence="2">Capsule biogenesis; capsule polysaccharide biosynthesis.</text>
</comment>
<dbReference type="InterPro" id="IPR050445">
    <property type="entry name" value="Bact_polysacc_biosynth/exp"/>
</dbReference>
<evidence type="ECO:0000256" key="9">
    <source>
        <dbReference type="ARBA" id="ARBA00023136"/>
    </source>
</evidence>
<keyword evidence="8 12" id="KW-1133">Transmembrane helix</keyword>
<dbReference type="Proteomes" id="UP001410648">
    <property type="component" value="Unassembled WGS sequence"/>
</dbReference>
<proteinExistence type="inferred from homology"/>
<keyword evidence="6 12" id="KW-0812">Transmembrane</keyword>
<keyword evidence="5" id="KW-1003">Cell membrane</keyword>
<dbReference type="PANTHER" id="PTHR32309:SF13">
    <property type="entry name" value="FERRIC ENTEROBACTIN TRANSPORT PROTEIN FEPE"/>
    <property type="match status" value="1"/>
</dbReference>
<evidence type="ECO:0000256" key="12">
    <source>
        <dbReference type="SAM" id="Phobius"/>
    </source>
</evidence>